<name>A0A3E0V9S5_9MICO</name>
<dbReference type="OrthoDB" id="1524783at2"/>
<accession>A0A3E0V9S5</accession>
<evidence type="ECO:0000313" key="1">
    <source>
        <dbReference type="EMBL" id="RFA06409.1"/>
    </source>
</evidence>
<dbReference type="EMBL" id="NBWZ01000002">
    <property type="protein sequence ID" value="RFA06409.1"/>
    <property type="molecule type" value="Genomic_DNA"/>
</dbReference>
<sequence length="316" mass="35591">MTEATARAKGNALEPIKIPRDRLKALNFASAQESGESDPMVGYSARVWAQVSLPYRDPGNVPFWERQNGAVSLTMRPALLTRPDGTRFEAYAYGLLPRHALTWIATEAVRTDSPVLELGQSMNAFMQKIGLAKGGRDAKRLTEQLQRLFGSQLSVRGLASNESGYGEQTKYIQIADQVQLWFAKGERTDGDNRGLWTSTVTLSQEFFRSIVEAPVPVNLEAMRALGASPMRLDIYLWATYRVFNLSRPTRIKWADLGAQFGGQYETLRQFKAQFIKNLTEVKLVYPELNLDVEKDFLVLRPSPPHVKPTKRRAQLI</sequence>
<organism evidence="1 2">
    <name type="scientific">Subtercola boreus</name>
    <dbReference type="NCBI Taxonomy" id="120213"/>
    <lineage>
        <taxon>Bacteria</taxon>
        <taxon>Bacillati</taxon>
        <taxon>Actinomycetota</taxon>
        <taxon>Actinomycetes</taxon>
        <taxon>Micrococcales</taxon>
        <taxon>Microbacteriaceae</taxon>
        <taxon>Subtercola</taxon>
    </lineage>
</organism>
<keyword evidence="2" id="KW-1185">Reference proteome</keyword>
<dbReference type="RefSeq" id="WP_116416788.1">
    <property type="nucleotide sequence ID" value="NZ_NBWZ01000002.1"/>
</dbReference>
<evidence type="ECO:0000313" key="2">
    <source>
        <dbReference type="Proteomes" id="UP000256486"/>
    </source>
</evidence>
<dbReference type="AlphaFoldDB" id="A0A3E0V9S5"/>
<dbReference type="Proteomes" id="UP000256486">
    <property type="component" value="Unassembled WGS sequence"/>
</dbReference>
<dbReference type="InterPro" id="IPR006881">
    <property type="entry name" value="RepA_C"/>
</dbReference>
<evidence type="ECO:0008006" key="3">
    <source>
        <dbReference type="Google" id="ProtNLM"/>
    </source>
</evidence>
<dbReference type="Pfam" id="PF04796">
    <property type="entry name" value="RepA_C"/>
    <property type="match status" value="1"/>
</dbReference>
<proteinExistence type="predicted"/>
<gene>
    <name evidence="1" type="ORF">B7R54_18680</name>
</gene>
<comment type="caution">
    <text evidence="1">The sequence shown here is derived from an EMBL/GenBank/DDBJ whole genome shotgun (WGS) entry which is preliminary data.</text>
</comment>
<protein>
    <recommendedName>
        <fullName evidence="3">RepA replicase</fullName>
    </recommendedName>
</protein>
<reference evidence="1 2" key="1">
    <citation type="submission" date="2017-04" db="EMBL/GenBank/DDBJ databases">
        <title>Comparative genome analysis of Subtercola boreus.</title>
        <authorList>
            <person name="Cho Y.-J."/>
            <person name="Cho A."/>
            <person name="Kim O.-S."/>
            <person name="Lee J.-I."/>
        </authorList>
    </citation>
    <scope>NUCLEOTIDE SEQUENCE [LARGE SCALE GENOMIC DNA]</scope>
    <source>
        <strain evidence="1 2">K300</strain>
    </source>
</reference>